<organism evidence="1 2">
    <name type="scientific">Thelephora ganbajun</name>
    <name type="common">Ganba fungus</name>
    <dbReference type="NCBI Taxonomy" id="370292"/>
    <lineage>
        <taxon>Eukaryota</taxon>
        <taxon>Fungi</taxon>
        <taxon>Dikarya</taxon>
        <taxon>Basidiomycota</taxon>
        <taxon>Agaricomycotina</taxon>
        <taxon>Agaricomycetes</taxon>
        <taxon>Thelephorales</taxon>
        <taxon>Thelephoraceae</taxon>
        <taxon>Thelephora</taxon>
    </lineage>
</organism>
<keyword evidence="2" id="KW-1185">Reference proteome</keyword>
<name>A0ACB6ZNU5_THEGA</name>
<sequence length="289" mass="31640">MVSGPQRRVTTVHDRAALRVHPDGTRVSSRESRHATRDLRGNRIAANAGGTGNVKKRKRETLSDDGTKHLEEFDIGTDEYQPPQSQPSSTDSCAGEAEDESEGEGRRRKRQKKDPRTVKRTQFYQDFDFILGGKNGAETAPASNDLLLPSSDLLKCLHHFSAKYYSGKGQLINASRIARQKKKAKMVSNPGSRSSSWSTADSISGEESDNNGTDVAPASFAPLQTPKQKGRQGANLVKDMYKMFDGSALVALGKHSIIAVTLDWGLDFEGDPEQELGSEDGDEDDEEDD</sequence>
<evidence type="ECO:0000313" key="2">
    <source>
        <dbReference type="Proteomes" id="UP000886501"/>
    </source>
</evidence>
<protein>
    <submittedName>
        <fullName evidence="1">Uncharacterized protein</fullName>
    </submittedName>
</protein>
<evidence type="ECO:0000313" key="1">
    <source>
        <dbReference type="EMBL" id="KAF9651244.1"/>
    </source>
</evidence>
<gene>
    <name evidence="1" type="ORF">BDM02DRAFT_3127169</name>
</gene>
<reference evidence="1" key="2">
    <citation type="journal article" date="2020" name="Nat. Commun.">
        <title>Large-scale genome sequencing of mycorrhizal fungi provides insights into the early evolution of symbiotic traits.</title>
        <authorList>
            <person name="Miyauchi S."/>
            <person name="Kiss E."/>
            <person name="Kuo A."/>
            <person name="Drula E."/>
            <person name="Kohler A."/>
            <person name="Sanchez-Garcia M."/>
            <person name="Morin E."/>
            <person name="Andreopoulos B."/>
            <person name="Barry K.W."/>
            <person name="Bonito G."/>
            <person name="Buee M."/>
            <person name="Carver A."/>
            <person name="Chen C."/>
            <person name="Cichocki N."/>
            <person name="Clum A."/>
            <person name="Culley D."/>
            <person name="Crous P.W."/>
            <person name="Fauchery L."/>
            <person name="Girlanda M."/>
            <person name="Hayes R.D."/>
            <person name="Keri Z."/>
            <person name="LaButti K."/>
            <person name="Lipzen A."/>
            <person name="Lombard V."/>
            <person name="Magnuson J."/>
            <person name="Maillard F."/>
            <person name="Murat C."/>
            <person name="Nolan M."/>
            <person name="Ohm R.A."/>
            <person name="Pangilinan J."/>
            <person name="Pereira M.F."/>
            <person name="Perotto S."/>
            <person name="Peter M."/>
            <person name="Pfister S."/>
            <person name="Riley R."/>
            <person name="Sitrit Y."/>
            <person name="Stielow J.B."/>
            <person name="Szollosi G."/>
            <person name="Zifcakova L."/>
            <person name="Stursova M."/>
            <person name="Spatafora J.W."/>
            <person name="Tedersoo L."/>
            <person name="Vaario L.M."/>
            <person name="Yamada A."/>
            <person name="Yan M."/>
            <person name="Wang P."/>
            <person name="Xu J."/>
            <person name="Bruns T."/>
            <person name="Baldrian P."/>
            <person name="Vilgalys R."/>
            <person name="Dunand C."/>
            <person name="Henrissat B."/>
            <person name="Grigoriev I.V."/>
            <person name="Hibbett D."/>
            <person name="Nagy L.G."/>
            <person name="Martin F.M."/>
        </authorList>
    </citation>
    <scope>NUCLEOTIDE SEQUENCE</scope>
    <source>
        <strain evidence="1">P2</strain>
    </source>
</reference>
<reference evidence="1" key="1">
    <citation type="submission" date="2019-10" db="EMBL/GenBank/DDBJ databases">
        <authorList>
            <consortium name="DOE Joint Genome Institute"/>
            <person name="Kuo A."/>
            <person name="Miyauchi S."/>
            <person name="Kiss E."/>
            <person name="Drula E."/>
            <person name="Kohler A."/>
            <person name="Sanchez-Garcia M."/>
            <person name="Andreopoulos B."/>
            <person name="Barry K.W."/>
            <person name="Bonito G."/>
            <person name="Buee M."/>
            <person name="Carver A."/>
            <person name="Chen C."/>
            <person name="Cichocki N."/>
            <person name="Clum A."/>
            <person name="Culley D."/>
            <person name="Crous P.W."/>
            <person name="Fauchery L."/>
            <person name="Girlanda M."/>
            <person name="Hayes R."/>
            <person name="Keri Z."/>
            <person name="Labutti K."/>
            <person name="Lipzen A."/>
            <person name="Lombard V."/>
            <person name="Magnuson J."/>
            <person name="Maillard F."/>
            <person name="Morin E."/>
            <person name="Murat C."/>
            <person name="Nolan M."/>
            <person name="Ohm R."/>
            <person name="Pangilinan J."/>
            <person name="Pereira M."/>
            <person name="Perotto S."/>
            <person name="Peter M."/>
            <person name="Riley R."/>
            <person name="Sitrit Y."/>
            <person name="Stielow B."/>
            <person name="Szollosi G."/>
            <person name="Zifcakova L."/>
            <person name="Stursova M."/>
            <person name="Spatafora J.W."/>
            <person name="Tedersoo L."/>
            <person name="Vaario L.-M."/>
            <person name="Yamada A."/>
            <person name="Yan M."/>
            <person name="Wang P."/>
            <person name="Xu J."/>
            <person name="Bruns T."/>
            <person name="Baldrian P."/>
            <person name="Vilgalys R."/>
            <person name="Henrissat B."/>
            <person name="Grigoriev I.V."/>
            <person name="Hibbett D."/>
            <person name="Nagy L.G."/>
            <person name="Martin F.M."/>
        </authorList>
    </citation>
    <scope>NUCLEOTIDE SEQUENCE</scope>
    <source>
        <strain evidence="1">P2</strain>
    </source>
</reference>
<dbReference type="Proteomes" id="UP000886501">
    <property type="component" value="Unassembled WGS sequence"/>
</dbReference>
<dbReference type="EMBL" id="MU117977">
    <property type="protein sequence ID" value="KAF9651244.1"/>
    <property type="molecule type" value="Genomic_DNA"/>
</dbReference>
<accession>A0ACB6ZNU5</accession>
<comment type="caution">
    <text evidence="1">The sequence shown here is derived from an EMBL/GenBank/DDBJ whole genome shotgun (WGS) entry which is preliminary data.</text>
</comment>
<proteinExistence type="predicted"/>